<dbReference type="PROSITE" id="PS50043">
    <property type="entry name" value="HTH_LUXR_2"/>
    <property type="match status" value="1"/>
</dbReference>
<organism evidence="6 7">
    <name type="scientific">Cryomorpha ignava</name>
    <dbReference type="NCBI Taxonomy" id="101383"/>
    <lineage>
        <taxon>Bacteria</taxon>
        <taxon>Pseudomonadati</taxon>
        <taxon>Bacteroidota</taxon>
        <taxon>Flavobacteriia</taxon>
        <taxon>Flavobacteriales</taxon>
        <taxon>Cryomorphaceae</taxon>
        <taxon>Cryomorpha</taxon>
    </lineage>
</organism>
<proteinExistence type="predicted"/>
<protein>
    <submittedName>
        <fullName evidence="6">Helix-turn-helix transcriptional regulator</fullName>
    </submittedName>
</protein>
<dbReference type="EMBL" id="JAAGVY010000012">
    <property type="protein sequence ID" value="NEN23579.1"/>
    <property type="molecule type" value="Genomic_DNA"/>
</dbReference>
<dbReference type="Gene3D" id="1.10.10.10">
    <property type="entry name" value="Winged helix-like DNA-binding domain superfamily/Winged helix DNA-binding domain"/>
    <property type="match status" value="1"/>
</dbReference>
<dbReference type="PRINTS" id="PR00038">
    <property type="entry name" value="HTHLUXR"/>
</dbReference>
<dbReference type="GO" id="GO:0006355">
    <property type="term" value="P:regulation of DNA-templated transcription"/>
    <property type="evidence" value="ECO:0007669"/>
    <property type="project" value="InterPro"/>
</dbReference>
<dbReference type="Pfam" id="PF00196">
    <property type="entry name" value="GerE"/>
    <property type="match status" value="1"/>
</dbReference>
<keyword evidence="1" id="KW-0805">Transcription regulation</keyword>
<dbReference type="SUPFAM" id="SSF46894">
    <property type="entry name" value="C-terminal effector domain of the bipartite response regulators"/>
    <property type="match status" value="1"/>
</dbReference>
<dbReference type="PANTHER" id="PTHR44688">
    <property type="entry name" value="DNA-BINDING TRANSCRIPTIONAL ACTIVATOR DEVR_DOSR"/>
    <property type="match status" value="1"/>
</dbReference>
<evidence type="ECO:0000256" key="4">
    <source>
        <dbReference type="SAM" id="MobiDB-lite"/>
    </source>
</evidence>
<keyword evidence="7" id="KW-1185">Reference proteome</keyword>
<dbReference type="GO" id="GO:0003677">
    <property type="term" value="F:DNA binding"/>
    <property type="evidence" value="ECO:0007669"/>
    <property type="project" value="UniProtKB-KW"/>
</dbReference>
<dbReference type="InterPro" id="IPR000792">
    <property type="entry name" value="Tscrpt_reg_LuxR_C"/>
</dbReference>
<dbReference type="InterPro" id="IPR036388">
    <property type="entry name" value="WH-like_DNA-bd_sf"/>
</dbReference>
<dbReference type="CDD" id="cd06170">
    <property type="entry name" value="LuxR_C_like"/>
    <property type="match status" value="1"/>
</dbReference>
<name>A0A7K3WPJ6_9FLAO</name>
<dbReference type="InterPro" id="IPR016032">
    <property type="entry name" value="Sig_transdc_resp-reg_C-effctor"/>
</dbReference>
<feature type="domain" description="HTH luxR-type" evidence="5">
    <location>
        <begin position="130"/>
        <end position="194"/>
    </location>
</feature>
<evidence type="ECO:0000313" key="7">
    <source>
        <dbReference type="Proteomes" id="UP000486602"/>
    </source>
</evidence>
<dbReference type="RefSeq" id="WP_163284948.1">
    <property type="nucleotide sequence ID" value="NZ_JAAGVY010000012.1"/>
</dbReference>
<evidence type="ECO:0000313" key="6">
    <source>
        <dbReference type="EMBL" id="NEN23579.1"/>
    </source>
</evidence>
<gene>
    <name evidence="6" type="ORF">G3O08_08705</name>
</gene>
<keyword evidence="3" id="KW-0804">Transcription</keyword>
<reference evidence="6 7" key="1">
    <citation type="submission" date="2020-02" db="EMBL/GenBank/DDBJ databases">
        <title>Out from the shadows clarifying the taxonomy of the family Cryomorphaceae and related taxa by utilizing the GTDB taxonomic framework.</title>
        <authorList>
            <person name="Bowman J.P."/>
        </authorList>
    </citation>
    <scope>NUCLEOTIDE SEQUENCE [LARGE SCALE GENOMIC DNA]</scope>
    <source>
        <strain evidence="6 7">QSSC 1-22</strain>
    </source>
</reference>
<dbReference type="Proteomes" id="UP000486602">
    <property type="component" value="Unassembled WGS sequence"/>
</dbReference>
<dbReference type="AlphaFoldDB" id="A0A7K3WPJ6"/>
<keyword evidence="2" id="KW-0238">DNA-binding</keyword>
<dbReference type="SMART" id="SM00421">
    <property type="entry name" value="HTH_LUXR"/>
    <property type="match status" value="1"/>
</dbReference>
<feature type="region of interest" description="Disordered" evidence="4">
    <location>
        <begin position="15"/>
        <end position="34"/>
    </location>
</feature>
<sequence>MRSIQLERTDKNSYQFNRISPSPTGRFGVEADGNSETNQSNLIDEASHLSLLKGLEHEAIELSFSSISDVSIECVKIYDDAARLMVKALLLSVSNVIGKRKFYLIGLKDLITGFSRTDEIELQESKDDFENLYHNLSLREQRVLHEVSKGNTSNEIASKLFISTNTVKNHRKNIKKKLDFKENQDYSRFLKWSLEYCDKAV</sequence>
<evidence type="ECO:0000256" key="1">
    <source>
        <dbReference type="ARBA" id="ARBA00023015"/>
    </source>
</evidence>
<accession>A0A7K3WPJ6</accession>
<evidence type="ECO:0000256" key="3">
    <source>
        <dbReference type="ARBA" id="ARBA00023163"/>
    </source>
</evidence>
<evidence type="ECO:0000256" key="2">
    <source>
        <dbReference type="ARBA" id="ARBA00023125"/>
    </source>
</evidence>
<evidence type="ECO:0000259" key="5">
    <source>
        <dbReference type="PROSITE" id="PS50043"/>
    </source>
</evidence>
<dbReference type="PROSITE" id="PS00622">
    <property type="entry name" value="HTH_LUXR_1"/>
    <property type="match status" value="1"/>
</dbReference>
<comment type="caution">
    <text evidence="6">The sequence shown here is derived from an EMBL/GenBank/DDBJ whole genome shotgun (WGS) entry which is preliminary data.</text>
</comment>
<dbReference type="PANTHER" id="PTHR44688:SF16">
    <property type="entry name" value="DNA-BINDING TRANSCRIPTIONAL ACTIVATOR DEVR_DOSR"/>
    <property type="match status" value="1"/>
</dbReference>